<keyword evidence="1" id="KW-0812">Transmembrane</keyword>
<evidence type="ECO:0000313" key="2">
    <source>
        <dbReference type="EMBL" id="KIQ93778.1"/>
    </source>
</evidence>
<evidence type="ECO:0008006" key="4">
    <source>
        <dbReference type="Google" id="ProtNLM"/>
    </source>
</evidence>
<dbReference type="EMBL" id="JXTH01000045">
    <property type="protein sequence ID" value="KIQ93778.1"/>
    <property type="molecule type" value="Genomic_DNA"/>
</dbReference>
<dbReference type="PATRIC" id="fig|404937.3.peg.2260"/>
<evidence type="ECO:0000256" key="1">
    <source>
        <dbReference type="SAM" id="Phobius"/>
    </source>
</evidence>
<sequence>MFYGCNVSCNQLPTSSNGDWSALIQRFSPHSYSIIYKRKEEGRFLPDFRSRLEVGVSSPKMMNEKGYSLVLVMLTVTVFFVIGLTIVSVSIYQAKFTQVRVEDVTSLHDAVKSVEETVAELKAKVETLPLSTPTRLDIDLGNVQDLGNDQVGFLNELRNRHNVSIKDITDEKEIDRNKLFTRVFRISALYGKKTVSREVIITNAPSFLKYALGSRENVTLNGGAYIDGNIYAGKDIYVTNVANYIYNSTLYSVQTTFPTTSEKSILFANGKRYGCDHGNGARSCYNLNNNRFEYLLLNYSEHELPSSLLIQKETEDFIDVDFSWTLKDKLLLAAGVEPFSYEYANYIKNSEDPEHLFNQLKENEAFSLVDDVMLFKDFIKNNQNSKSIVLQSAPSYVFENEDENEVLNLEDKWLIVDGDLYLGNNSKLKGNIIVFGDLIINGKSGVQLASTIYVTGKTSIYDTNISGLDNEQVVILSKGRLELYRVNDFNNSFSFEKENLQGYFYTESNAVIYAVGSYINIRGGLFARGNSEQTIADGFSEGVTINAYRGVVTSLSEPPNSNLTLTNVSESRFIIRHDKKVLIDRGLGLPFSKRLHVIIDELSVK</sequence>
<protein>
    <recommendedName>
        <fullName evidence="4">Tfp pilus assembly protein PilX</fullName>
    </recommendedName>
</protein>
<accession>A0A0D0Q712</accession>
<name>A0A0D0Q712_9BACL</name>
<dbReference type="AlphaFoldDB" id="A0A0D0Q712"/>
<dbReference type="Proteomes" id="UP000032102">
    <property type="component" value="Unassembled WGS sequence"/>
</dbReference>
<feature type="transmembrane region" description="Helical" evidence="1">
    <location>
        <begin position="69"/>
        <end position="92"/>
    </location>
</feature>
<keyword evidence="1" id="KW-0472">Membrane</keyword>
<proteinExistence type="predicted"/>
<reference evidence="2 3" key="1">
    <citation type="submission" date="2015-01" db="EMBL/GenBank/DDBJ databases">
        <title>Draft genome of Anoxybacillus thermarum strain AF/04.</title>
        <authorList>
            <person name="Poli A."/>
            <person name="Nicolaus B."/>
            <person name="Chan K.-G."/>
            <person name="Kahar U.M."/>
            <person name="Yaakob A.S."/>
            <person name="Chan C.S."/>
            <person name="Goh K.M."/>
        </authorList>
    </citation>
    <scope>NUCLEOTIDE SEQUENCE [LARGE SCALE GENOMIC DNA]</scope>
    <source>
        <strain evidence="2 3">AF/04</strain>
    </source>
</reference>
<keyword evidence="3" id="KW-1185">Reference proteome</keyword>
<evidence type="ECO:0000313" key="3">
    <source>
        <dbReference type="Proteomes" id="UP000032102"/>
    </source>
</evidence>
<gene>
    <name evidence="2" type="ORF">LH47_02126</name>
</gene>
<keyword evidence="1" id="KW-1133">Transmembrane helix</keyword>
<organism evidence="2 3">
    <name type="scientific">Anoxybacillus thermarum</name>
    <dbReference type="NCBI Taxonomy" id="404937"/>
    <lineage>
        <taxon>Bacteria</taxon>
        <taxon>Bacillati</taxon>
        <taxon>Bacillota</taxon>
        <taxon>Bacilli</taxon>
        <taxon>Bacillales</taxon>
        <taxon>Anoxybacillaceae</taxon>
        <taxon>Anoxybacillus</taxon>
    </lineage>
</organism>
<comment type="caution">
    <text evidence="2">The sequence shown here is derived from an EMBL/GenBank/DDBJ whole genome shotgun (WGS) entry which is preliminary data.</text>
</comment>